<dbReference type="GO" id="GO:0005524">
    <property type="term" value="F:ATP binding"/>
    <property type="evidence" value="ECO:0007669"/>
    <property type="project" value="UniProtKB-KW"/>
</dbReference>
<dbReference type="InterPro" id="IPR014721">
    <property type="entry name" value="Ribsml_uS5_D2-typ_fold_subgr"/>
</dbReference>
<dbReference type="Pfam" id="PF00204">
    <property type="entry name" value="DNA_gyraseB"/>
    <property type="match status" value="1"/>
</dbReference>
<evidence type="ECO:0000256" key="8">
    <source>
        <dbReference type="ARBA" id="ARBA00022842"/>
    </source>
</evidence>
<comment type="similarity">
    <text evidence="3">Belongs to the type II topoisomerase GyrB family.</text>
</comment>
<evidence type="ECO:0000313" key="13">
    <source>
        <dbReference type="EMBL" id="BAI81814.1"/>
    </source>
</evidence>
<evidence type="ECO:0000256" key="6">
    <source>
        <dbReference type="ARBA" id="ARBA00022741"/>
    </source>
</evidence>
<dbReference type="GO" id="GO:0046872">
    <property type="term" value="F:metal ion binding"/>
    <property type="evidence" value="ECO:0007669"/>
    <property type="project" value="UniProtKB-KW"/>
</dbReference>
<dbReference type="Gene3D" id="3.40.50.670">
    <property type="match status" value="1"/>
</dbReference>
<dbReference type="InterPro" id="IPR036890">
    <property type="entry name" value="HATPase_C_sf"/>
</dbReference>
<dbReference type="NCBIfam" id="NF004189">
    <property type="entry name" value="PRK05644.1"/>
    <property type="match status" value="1"/>
</dbReference>
<dbReference type="EC" id="5.6.2.2" evidence="4"/>
<evidence type="ECO:0000256" key="10">
    <source>
        <dbReference type="ARBA" id="ARBA00023125"/>
    </source>
</evidence>
<reference evidence="13 14" key="1">
    <citation type="journal article" date="2010" name="DNA Res.">
        <title>Bacterial lifestyle in a deep-sea hydrothermal vent chimney revealed by the genome sequence of the thermophilic bacterium Deferribacter desulfuricans SSM1.</title>
        <authorList>
            <person name="Takaki Y."/>
            <person name="Shimamura S."/>
            <person name="Nakagawa S."/>
            <person name="Fukuhara Y."/>
            <person name="Horikawa H."/>
            <person name="Ankai A."/>
            <person name="Harada T."/>
            <person name="Hosoyama A."/>
            <person name="Oguchi A."/>
            <person name="Fukui S."/>
            <person name="Fujita N."/>
            <person name="Takami H."/>
            <person name="Takai K."/>
        </authorList>
    </citation>
    <scope>NUCLEOTIDE SEQUENCE [LARGE SCALE GENOMIC DNA]</scope>
    <source>
        <strain evidence="14">DSM 14783 / JCM 11476 / NBRC 101012 / SSM1</strain>
        <plasmid evidence="14">Plasmid megaplasmid pDF308</plasmid>
    </source>
</reference>
<dbReference type="PRINTS" id="PR00418">
    <property type="entry name" value="TPI2FAMILY"/>
</dbReference>
<dbReference type="PANTHER" id="PTHR45866">
    <property type="entry name" value="DNA GYRASE/TOPOISOMERASE SUBUNIT B"/>
    <property type="match status" value="1"/>
</dbReference>
<evidence type="ECO:0000256" key="1">
    <source>
        <dbReference type="ARBA" id="ARBA00000185"/>
    </source>
</evidence>
<evidence type="ECO:0000259" key="12">
    <source>
        <dbReference type="PROSITE" id="PS50880"/>
    </source>
</evidence>
<accession>D3PF22</accession>
<dbReference type="GO" id="GO:0006265">
    <property type="term" value="P:DNA topological change"/>
    <property type="evidence" value="ECO:0007669"/>
    <property type="project" value="InterPro"/>
</dbReference>
<evidence type="ECO:0000256" key="3">
    <source>
        <dbReference type="ARBA" id="ARBA00010708"/>
    </source>
</evidence>
<dbReference type="Gene3D" id="3.30.230.10">
    <property type="match status" value="1"/>
</dbReference>
<dbReference type="GO" id="GO:0003677">
    <property type="term" value="F:DNA binding"/>
    <property type="evidence" value="ECO:0007669"/>
    <property type="project" value="UniProtKB-KW"/>
</dbReference>
<dbReference type="InterPro" id="IPR013759">
    <property type="entry name" value="Topo_IIA_B_C"/>
</dbReference>
<dbReference type="PANTHER" id="PTHR45866:SF1">
    <property type="entry name" value="DNA GYRASE SUBUNIT B, MITOCHONDRIAL"/>
    <property type="match status" value="1"/>
</dbReference>
<dbReference type="Proteomes" id="UP000001520">
    <property type="component" value="Plasmid megaplasmid pDF308"/>
</dbReference>
<evidence type="ECO:0000256" key="2">
    <source>
        <dbReference type="ARBA" id="ARBA00001946"/>
    </source>
</evidence>
<dbReference type="GO" id="GO:0003918">
    <property type="term" value="F:DNA topoisomerase type II (double strand cut, ATP-hydrolyzing) activity"/>
    <property type="evidence" value="ECO:0007669"/>
    <property type="project" value="UniProtKB-EC"/>
</dbReference>
<dbReference type="FunFam" id="3.40.50.670:FF:000002">
    <property type="entry name" value="DNA gyrase subunit B"/>
    <property type="match status" value="1"/>
</dbReference>
<dbReference type="SMART" id="SM00387">
    <property type="entry name" value="HATPase_c"/>
    <property type="match status" value="1"/>
</dbReference>
<dbReference type="SUPFAM" id="SSF55874">
    <property type="entry name" value="ATPase domain of HSP90 chaperone/DNA topoisomerase II/histidine kinase"/>
    <property type="match status" value="1"/>
</dbReference>
<dbReference type="InterPro" id="IPR006171">
    <property type="entry name" value="TOPRIM_dom"/>
</dbReference>
<dbReference type="PROSITE" id="PS50880">
    <property type="entry name" value="TOPRIM"/>
    <property type="match status" value="1"/>
</dbReference>
<dbReference type="PROSITE" id="PS00177">
    <property type="entry name" value="TOPOISOMERASE_II"/>
    <property type="match status" value="1"/>
</dbReference>
<name>D3PF22_DEFDS</name>
<dbReference type="FunFam" id="3.30.565.10:FF:000002">
    <property type="entry name" value="DNA gyrase subunit B"/>
    <property type="match status" value="1"/>
</dbReference>
<dbReference type="RefSeq" id="WP_013009028.1">
    <property type="nucleotide sequence ID" value="NC_013940.1"/>
</dbReference>
<dbReference type="Pfam" id="PF02518">
    <property type="entry name" value="HATPase_c"/>
    <property type="match status" value="1"/>
</dbReference>
<evidence type="ECO:0000256" key="7">
    <source>
        <dbReference type="ARBA" id="ARBA00022840"/>
    </source>
</evidence>
<evidence type="ECO:0000313" key="14">
    <source>
        <dbReference type="Proteomes" id="UP000001520"/>
    </source>
</evidence>
<evidence type="ECO:0000256" key="11">
    <source>
        <dbReference type="ARBA" id="ARBA00023235"/>
    </source>
</evidence>
<keyword evidence="7" id="KW-0067">ATP-binding</keyword>
<dbReference type="SUPFAM" id="SSF54211">
    <property type="entry name" value="Ribosomal protein S5 domain 2-like"/>
    <property type="match status" value="1"/>
</dbReference>
<keyword evidence="14" id="KW-1185">Reference proteome</keyword>
<dbReference type="InterPro" id="IPR013760">
    <property type="entry name" value="Topo_IIA-like_dom_sf"/>
</dbReference>
<protein>
    <recommendedName>
        <fullName evidence="4">DNA topoisomerase (ATP-hydrolyzing)</fullName>
        <ecNumber evidence="4">5.6.2.2</ecNumber>
    </recommendedName>
</protein>
<dbReference type="KEGG" id="ddf:DEFDS_P194"/>
<dbReference type="EMBL" id="AP011530">
    <property type="protein sequence ID" value="BAI81814.1"/>
    <property type="molecule type" value="Genomic_DNA"/>
</dbReference>
<feature type="domain" description="Toprim" evidence="12">
    <location>
        <begin position="422"/>
        <end position="538"/>
    </location>
</feature>
<evidence type="ECO:0000256" key="4">
    <source>
        <dbReference type="ARBA" id="ARBA00012895"/>
    </source>
</evidence>
<keyword evidence="10" id="KW-0238">DNA-binding</keyword>
<dbReference type="SMART" id="SM00433">
    <property type="entry name" value="TOP2c"/>
    <property type="match status" value="1"/>
</dbReference>
<keyword evidence="13" id="KW-0614">Plasmid</keyword>
<dbReference type="CDD" id="cd16928">
    <property type="entry name" value="HATPase_GyrB-like"/>
    <property type="match status" value="1"/>
</dbReference>
<dbReference type="PRINTS" id="PR01159">
    <property type="entry name" value="DNAGYRASEB"/>
</dbReference>
<keyword evidence="11 13" id="KW-0413">Isomerase</keyword>
<sequence>MSQKTYTEKDIIVLKGLEPVRKRPGMYIGSTDNKGLHHLLWEVVDNSIDEATAGYCSEIEITLHKDYSVTVKDNGRGIPVGPHPELKISTLEVVLTTLHAGGKFENKIYKASGGLHGVGISVVNALSEYLEVYVKRNGNLYYQTYSKGQKQQELQILKTGLNPNDTGTTIHFLPDKTIFKTTKFQPTIIEQRLQELSYLNKGLKIIFINELEEKPKTIVFLSEKGLEEMFSVKTKNFTYLFNPIYIEDKNKEHDLQITCIFGFLQNYYDQTIYSYVNNIPTHEHGTHVDGFKNALSKIFNKYKNTLKLNGKYKITSEDIREGLYSIISVKVINPEFEGQTKNKLGNKEVKEIVSNIIVEHLEKYFDINQQAFKLWYQKTLNTVQAREAARKAKETVRRKNVFETSTLPGKLADCSSKNVEKTELFIVEGDSAGGSAKQSRNKEFQAVLPLKGKIINVEKAYLVKLLENEEVKNLITAIGVNVDKKGKFYVDNLRYGKIIIMTDADVDGAHITTLLLTFFYKYLPEIITQGKLFIAQPPLYKIRYKNKDYYIKDDYELEQFKKINKINSLEQENVQIQRFKGLGEMNPEQLWETTMNPNTRNLIQVEISDFEAANNIFSILMGKNIKERKEFIENYATYANIDM</sequence>
<dbReference type="HOGENOM" id="CLU_006146_1_2_0"/>
<keyword evidence="8" id="KW-0460">Magnesium</keyword>
<dbReference type="InterPro" id="IPR003594">
    <property type="entry name" value="HATPase_dom"/>
</dbReference>
<dbReference type="InterPro" id="IPR020568">
    <property type="entry name" value="Ribosomal_Su5_D2-typ_SF"/>
</dbReference>
<dbReference type="eggNOG" id="COG0187">
    <property type="taxonomic scope" value="Bacteria"/>
</dbReference>
<dbReference type="SUPFAM" id="SSF56719">
    <property type="entry name" value="Type II DNA topoisomerase"/>
    <property type="match status" value="1"/>
</dbReference>
<dbReference type="InterPro" id="IPR018522">
    <property type="entry name" value="TopoIIA_CS"/>
</dbReference>
<comment type="cofactor">
    <cofactor evidence="2">
        <name>Mg(2+)</name>
        <dbReference type="ChEBI" id="CHEBI:18420"/>
    </cofactor>
</comment>
<dbReference type="Gene3D" id="3.30.565.10">
    <property type="entry name" value="Histidine kinase-like ATPase, C-terminal domain"/>
    <property type="match status" value="1"/>
</dbReference>
<dbReference type="CDD" id="cd00822">
    <property type="entry name" value="TopoII_Trans_DNA_gyrase"/>
    <property type="match status" value="1"/>
</dbReference>
<dbReference type="InterPro" id="IPR002288">
    <property type="entry name" value="DNA_gyrase_B_C"/>
</dbReference>
<dbReference type="AlphaFoldDB" id="D3PF22"/>
<keyword evidence="9" id="KW-0799">Topoisomerase</keyword>
<dbReference type="InterPro" id="IPR000565">
    <property type="entry name" value="Topo_IIA_B"/>
</dbReference>
<dbReference type="InterPro" id="IPR001241">
    <property type="entry name" value="Topo_IIA"/>
</dbReference>
<dbReference type="Pfam" id="PF00986">
    <property type="entry name" value="DNA_gyraseB_C"/>
    <property type="match status" value="1"/>
</dbReference>
<comment type="catalytic activity">
    <reaction evidence="1">
        <text>ATP-dependent breakage, passage and rejoining of double-stranded DNA.</text>
        <dbReference type="EC" id="5.6.2.2"/>
    </reaction>
</comment>
<proteinExistence type="inferred from homology"/>
<evidence type="ECO:0000256" key="5">
    <source>
        <dbReference type="ARBA" id="ARBA00022723"/>
    </source>
</evidence>
<dbReference type="Pfam" id="PF01751">
    <property type="entry name" value="Toprim"/>
    <property type="match status" value="1"/>
</dbReference>
<dbReference type="OrthoDB" id="9802808at2"/>
<gene>
    <name evidence="13" type="ordered locus">DEFDS_P194</name>
</gene>
<keyword evidence="6" id="KW-0547">Nucleotide-binding</keyword>
<evidence type="ECO:0000256" key="9">
    <source>
        <dbReference type="ARBA" id="ARBA00023029"/>
    </source>
</evidence>
<organism evidence="13 14">
    <name type="scientific">Deferribacter desulfuricans (strain DSM 14783 / JCM 11476 / NBRC 101012 / SSM1)</name>
    <dbReference type="NCBI Taxonomy" id="639282"/>
    <lineage>
        <taxon>Bacteria</taxon>
        <taxon>Pseudomonadati</taxon>
        <taxon>Deferribacterota</taxon>
        <taxon>Deferribacteres</taxon>
        <taxon>Deferribacterales</taxon>
        <taxon>Deferribacteraceae</taxon>
        <taxon>Deferribacter</taxon>
    </lineage>
</organism>
<dbReference type="InterPro" id="IPR013506">
    <property type="entry name" value="Topo_IIA_bsu_dom2"/>
</dbReference>
<keyword evidence="5" id="KW-0479">Metal-binding</keyword>
<geneLocation type="plasmid" evidence="13 14">
    <name>megaplasmid pDF308</name>
</geneLocation>